<dbReference type="Proteomes" id="UP000604825">
    <property type="component" value="Unassembled WGS sequence"/>
</dbReference>
<dbReference type="InterPro" id="IPR045239">
    <property type="entry name" value="bHLH95_bHLH"/>
</dbReference>
<dbReference type="EMBL" id="CAJGYO010000013">
    <property type="protein sequence ID" value="CAD6266476.1"/>
    <property type="molecule type" value="Genomic_DNA"/>
</dbReference>
<dbReference type="CDD" id="cd11393">
    <property type="entry name" value="bHLH_AtbHLH_like"/>
    <property type="match status" value="1"/>
</dbReference>
<proteinExistence type="inferred from homology"/>
<evidence type="ECO:0000256" key="4">
    <source>
        <dbReference type="SAM" id="MobiDB-lite"/>
    </source>
</evidence>
<dbReference type="GO" id="GO:0046983">
    <property type="term" value="F:protein dimerization activity"/>
    <property type="evidence" value="ECO:0007669"/>
    <property type="project" value="InterPro"/>
</dbReference>
<evidence type="ECO:0000259" key="5">
    <source>
        <dbReference type="PROSITE" id="PS50888"/>
    </source>
</evidence>
<dbReference type="PANTHER" id="PTHR46772:SF8">
    <property type="entry name" value="TRANSCRIPTION FACTOR BHLH95"/>
    <property type="match status" value="1"/>
</dbReference>
<evidence type="ECO:0000256" key="1">
    <source>
        <dbReference type="ARBA" id="ARBA00005510"/>
    </source>
</evidence>
<dbReference type="OrthoDB" id="690068at2759"/>
<evidence type="ECO:0000256" key="3">
    <source>
        <dbReference type="ARBA" id="ARBA00023163"/>
    </source>
</evidence>
<dbReference type="Gene3D" id="4.10.280.10">
    <property type="entry name" value="Helix-loop-helix DNA-binding domain"/>
    <property type="match status" value="1"/>
</dbReference>
<dbReference type="Pfam" id="PF00010">
    <property type="entry name" value="HLH"/>
    <property type="match status" value="1"/>
</dbReference>
<dbReference type="GO" id="GO:0003700">
    <property type="term" value="F:DNA-binding transcription factor activity"/>
    <property type="evidence" value="ECO:0007669"/>
    <property type="project" value="InterPro"/>
</dbReference>
<keyword evidence="2" id="KW-0805">Transcription regulation</keyword>
<dbReference type="InterPro" id="IPR036638">
    <property type="entry name" value="HLH_DNA-bd_sf"/>
</dbReference>
<dbReference type="InterPro" id="IPR011598">
    <property type="entry name" value="bHLH_dom"/>
</dbReference>
<dbReference type="PANTHER" id="PTHR46772">
    <property type="entry name" value="BHLH DOMAIN-CONTAINING PROTEIN"/>
    <property type="match status" value="1"/>
</dbReference>
<accession>A0A811R8W2</accession>
<evidence type="ECO:0000313" key="7">
    <source>
        <dbReference type="Proteomes" id="UP000604825"/>
    </source>
</evidence>
<name>A0A811R8W2_9POAL</name>
<evidence type="ECO:0000313" key="6">
    <source>
        <dbReference type="EMBL" id="CAD6266476.1"/>
    </source>
</evidence>
<evidence type="ECO:0000256" key="2">
    <source>
        <dbReference type="ARBA" id="ARBA00023015"/>
    </source>
</evidence>
<dbReference type="PROSITE" id="PS50888">
    <property type="entry name" value="BHLH"/>
    <property type="match status" value="1"/>
</dbReference>
<keyword evidence="3" id="KW-0804">Transcription</keyword>
<sequence>MAETGGSSTTIPDPEENIDAVSAAGNAADNKETPKARRNRMRMIAERKRRSRLRNYFGELQELVPHVTDKSDKGTLVGQAIDYIQSLEKMKAMLEKRKQELALARQVAAERAASSSSAPPQTAQGMAGAAMFSYVPDGCHDVPAPPLQPLAAAVAMSADVPQPLPLQQPLAAAVPAPPQLPMAAPGQVGFQKHAFGIDVTNYSSQSLRELAYLHEVTRMGGENPSPEEVYKPAMSEILLSLNTN</sequence>
<feature type="compositionally biased region" description="Polar residues" evidence="4">
    <location>
        <begin position="1"/>
        <end position="11"/>
    </location>
</feature>
<feature type="domain" description="BHLH" evidence="5">
    <location>
        <begin position="37"/>
        <end position="87"/>
    </location>
</feature>
<gene>
    <name evidence="6" type="ORF">NCGR_LOCUS49781</name>
</gene>
<reference evidence="6" key="1">
    <citation type="submission" date="2020-10" db="EMBL/GenBank/DDBJ databases">
        <authorList>
            <person name="Han B."/>
            <person name="Lu T."/>
            <person name="Zhao Q."/>
            <person name="Huang X."/>
            <person name="Zhao Y."/>
        </authorList>
    </citation>
    <scope>NUCLEOTIDE SEQUENCE</scope>
</reference>
<protein>
    <recommendedName>
        <fullName evidence="5">BHLH domain-containing protein</fullName>
    </recommendedName>
</protein>
<dbReference type="GO" id="GO:0009960">
    <property type="term" value="P:endosperm development"/>
    <property type="evidence" value="ECO:0007669"/>
    <property type="project" value="InterPro"/>
</dbReference>
<feature type="region of interest" description="Disordered" evidence="4">
    <location>
        <begin position="1"/>
        <end position="39"/>
    </location>
</feature>
<comment type="caution">
    <text evidence="6">The sequence shown here is derived from an EMBL/GenBank/DDBJ whole genome shotgun (WGS) entry which is preliminary data.</text>
</comment>
<organism evidence="6 7">
    <name type="scientific">Miscanthus lutarioriparius</name>
    <dbReference type="NCBI Taxonomy" id="422564"/>
    <lineage>
        <taxon>Eukaryota</taxon>
        <taxon>Viridiplantae</taxon>
        <taxon>Streptophyta</taxon>
        <taxon>Embryophyta</taxon>
        <taxon>Tracheophyta</taxon>
        <taxon>Spermatophyta</taxon>
        <taxon>Magnoliopsida</taxon>
        <taxon>Liliopsida</taxon>
        <taxon>Poales</taxon>
        <taxon>Poaceae</taxon>
        <taxon>PACMAD clade</taxon>
        <taxon>Panicoideae</taxon>
        <taxon>Andropogonodae</taxon>
        <taxon>Andropogoneae</taxon>
        <taxon>Saccharinae</taxon>
        <taxon>Miscanthus</taxon>
    </lineage>
</organism>
<dbReference type="SMART" id="SM00353">
    <property type="entry name" value="HLH"/>
    <property type="match status" value="1"/>
</dbReference>
<dbReference type="InterPro" id="IPR044278">
    <property type="entry name" value="BHLH95-like"/>
</dbReference>
<comment type="similarity">
    <text evidence="1">Belongs to the bHLH protein family.</text>
</comment>
<dbReference type="AlphaFoldDB" id="A0A811R8W2"/>
<keyword evidence="7" id="KW-1185">Reference proteome</keyword>
<dbReference type="SUPFAM" id="SSF47459">
    <property type="entry name" value="HLH, helix-loop-helix DNA-binding domain"/>
    <property type="match status" value="1"/>
</dbReference>